<organism evidence="1 2">
    <name type="scientific">Trichoderma simmonsii</name>
    <dbReference type="NCBI Taxonomy" id="1491479"/>
    <lineage>
        <taxon>Eukaryota</taxon>
        <taxon>Fungi</taxon>
        <taxon>Dikarya</taxon>
        <taxon>Ascomycota</taxon>
        <taxon>Pezizomycotina</taxon>
        <taxon>Sordariomycetes</taxon>
        <taxon>Hypocreomycetidae</taxon>
        <taxon>Hypocreales</taxon>
        <taxon>Hypocreaceae</taxon>
        <taxon>Trichoderma</taxon>
    </lineage>
</organism>
<dbReference type="AlphaFoldDB" id="A0A8G0LKD6"/>
<name>A0A8G0LKD6_9HYPO</name>
<dbReference type="Proteomes" id="UP000826661">
    <property type="component" value="Chromosome IV"/>
</dbReference>
<dbReference type="EMBL" id="CP075867">
    <property type="protein sequence ID" value="QYT01630.1"/>
    <property type="molecule type" value="Genomic_DNA"/>
</dbReference>
<proteinExistence type="predicted"/>
<keyword evidence="2" id="KW-1185">Reference proteome</keyword>
<accession>A0A8G0LKD6</accession>
<reference evidence="1 2" key="1">
    <citation type="journal article" date="2021" name="BMC Genomics">
        <title>Telomere-to-telomere genome assembly of asparaginase-producing Trichoderma simmonsii.</title>
        <authorList>
            <person name="Chung D."/>
            <person name="Kwon Y.M."/>
            <person name="Yang Y."/>
        </authorList>
    </citation>
    <scope>NUCLEOTIDE SEQUENCE [LARGE SCALE GENOMIC DNA]</scope>
    <source>
        <strain evidence="1 2">GH-Sj1</strain>
    </source>
</reference>
<gene>
    <name evidence="1" type="ORF">H0G86_008660</name>
</gene>
<evidence type="ECO:0000313" key="1">
    <source>
        <dbReference type="EMBL" id="QYT01630.1"/>
    </source>
</evidence>
<evidence type="ECO:0000313" key="2">
    <source>
        <dbReference type="Proteomes" id="UP000826661"/>
    </source>
</evidence>
<protein>
    <submittedName>
        <fullName evidence="1">Uncharacterized protein</fullName>
    </submittedName>
</protein>
<sequence>MAFTLARNKACEVRNCLINLDPDAELMSGRTASDPVEYFLFFFWPALRPQGCAVFLMSSLKREKRRKKEQKPEARSECPILSEMYNNTRSVSKCLVQIIEVFPFYPFRKLYPKPKKKPVMPKQTKQNPVLKKPPGAVIFPHLFSWCCM</sequence>